<name>A0ABT2ZYW9_9RHOB</name>
<evidence type="ECO:0000256" key="4">
    <source>
        <dbReference type="ARBA" id="ARBA00023136"/>
    </source>
</evidence>
<keyword evidence="3" id="KW-1133">Transmembrane helix</keyword>
<evidence type="ECO:0000259" key="6">
    <source>
        <dbReference type="Pfam" id="PF04357"/>
    </source>
</evidence>
<keyword evidence="5" id="KW-0732">Signal</keyword>
<feature type="chain" id="PRO_5045446767" evidence="5">
    <location>
        <begin position="20"/>
        <end position="1192"/>
    </location>
</feature>
<dbReference type="PANTHER" id="PTHR36985:SF1">
    <property type="entry name" value="TRANSLOCATION AND ASSEMBLY MODULE SUBUNIT TAMB"/>
    <property type="match status" value="1"/>
</dbReference>
<keyword evidence="2" id="KW-0812">Transmembrane</keyword>
<keyword evidence="8" id="KW-1185">Reference proteome</keyword>
<evidence type="ECO:0000313" key="8">
    <source>
        <dbReference type="Proteomes" id="UP001526166"/>
    </source>
</evidence>
<evidence type="ECO:0000256" key="1">
    <source>
        <dbReference type="ARBA" id="ARBA00004167"/>
    </source>
</evidence>
<organism evidence="7 8">
    <name type="scientific">Sedimentimonas flavescens</name>
    <dbReference type="NCBI Taxonomy" id="2851012"/>
    <lineage>
        <taxon>Bacteria</taxon>
        <taxon>Pseudomonadati</taxon>
        <taxon>Pseudomonadota</taxon>
        <taxon>Alphaproteobacteria</taxon>
        <taxon>Rhodobacterales</taxon>
        <taxon>Rhodobacter group</taxon>
        <taxon>Sedimentimonas</taxon>
    </lineage>
</organism>
<dbReference type="RefSeq" id="WP_263847712.1">
    <property type="nucleotide sequence ID" value="NZ_JAOWKW010000006.1"/>
</dbReference>
<evidence type="ECO:0000256" key="2">
    <source>
        <dbReference type="ARBA" id="ARBA00022692"/>
    </source>
</evidence>
<proteinExistence type="predicted"/>
<accession>A0ABT2ZYW9</accession>
<feature type="domain" description="Translocation and assembly module TamB C-terminal" evidence="6">
    <location>
        <begin position="847"/>
        <end position="1192"/>
    </location>
</feature>
<evidence type="ECO:0000256" key="5">
    <source>
        <dbReference type="SAM" id="SignalP"/>
    </source>
</evidence>
<gene>
    <name evidence="7" type="ORF">OE699_08555</name>
</gene>
<reference evidence="7 8" key="1">
    <citation type="submission" date="2022-10" db="EMBL/GenBank/DDBJ databases">
        <title>Sinirhodobacter sp. nov., isolated from ocean surface sediments.</title>
        <authorList>
            <person name="He W."/>
            <person name="Wang L."/>
            <person name="Zhang D.-F."/>
        </authorList>
    </citation>
    <scope>NUCLEOTIDE SEQUENCE [LARGE SCALE GENOMIC DNA]</scope>
    <source>
        <strain evidence="7 8">WL0115</strain>
    </source>
</reference>
<dbReference type="Proteomes" id="UP001526166">
    <property type="component" value="Unassembled WGS sequence"/>
</dbReference>
<comment type="subcellular location">
    <subcellularLocation>
        <location evidence="1">Membrane</location>
        <topology evidence="1">Single-pass membrane protein</topology>
    </subcellularLocation>
</comment>
<protein>
    <submittedName>
        <fullName evidence="7">Translocation/assembly module TamB domain-containing protein</fullName>
    </submittedName>
</protein>
<comment type="caution">
    <text evidence="7">The sequence shown here is derived from an EMBL/GenBank/DDBJ whole genome shotgun (WGS) entry which is preliminary data.</text>
</comment>
<dbReference type="Pfam" id="PF04357">
    <property type="entry name" value="TamB"/>
    <property type="match status" value="1"/>
</dbReference>
<evidence type="ECO:0000313" key="7">
    <source>
        <dbReference type="EMBL" id="MCV2878905.1"/>
    </source>
</evidence>
<sequence>MRRSLTLLLLTLWPVLAPAQEAAAPEPVSAEQTERDRSYLTGLIEDNLSGAGRSVRLDGFAGALSSRATFETLSIADENGVWLTIRDGAMSWNRRAILAGRFEIRELSAAEIELPRLPVTGEAEGASPEAKPFAFALPELPVSIDIGTLKADKVILGEALMGQAATVKLSGQMHLEGGEGNTRLSVERIDGQKGIVALTGAYANTTRQLDLDLLVEEGKDGIAATLLGLPGTPAIALAVSGSDPTDNFTADLALSTEGKPRLTGKVALSTVTTAPDAPPEKRFSADLSGDIAPLLAPAYREFFGANVALLAEGHRGADGVLSLSKLEIDSEALDVAGTADILPSGLPARADLTIRLGLDSGEEVLLPLGGKKTWVRRGTLGFKYDSALSDGWSLDARVMQLRRSEGEILNTRLSGSGRIGQPDGQNPTVGGTISFAAGGIAPADPALQEAFGSFISGKTIFFWQKGGALNLQNLRVIGRDLALGGRMKFDNLASGLDMSGDLTLRHDSLARFSALAGRALGGALDGQLSGRYTLLSSAFDVNASVTGHDLRSGQEQLDGLLQGRSEIIVSALRDENGITLRKLNATARQLVAQASGALNTGASVLRASARMGDLSVLGGNLRGTLQAEASLTETNGARQIGIQAKGDRLAVGLPEIDRILAGQSLIDLSAEERDGHLHLQTFRLENPQLSAEAEGSITDAVRKITLSARLANTALLAPGFPGPLQLGGTVVDDNSAYLLDLNASGPGNSRATVSGSLATDLSTSDLAISGGAETALINAFIAPRTVQGPLSFDLRMQGKPALAALSGLVTVDGARMVAPAIGVTLENLVLRADLAGARTTLSGDAAVKGGGGLSVSGAIGLTSPFQTDLRVELNAARLRDPELYDTRISGPVTVSGPLKGGARVGGTLTLDETELRIPSSGLAGIADIPEIDHVAEPASVRSTRARAGVLASKTTEAARSGGVGLDLTVLAPRRIFVRGRGLDAELGGSLRLTGTSNNMIPIGEFSLVRGRLDVLAKRFTLDEGKIAMQGALEPWLMFRATTKQDEYTISLTLVGDASEPELIITSSPELPEEEVLARLLFNRGLTNLSALQAVQLASAVATLAGKGGAGVMSKLREGTGLDDLDLSTDETGGASFRAGKYLSENLYTDLSINSDGQTELNLNLDVTPNLTARGSVGSDSTSSIGIFYEKDY</sequence>
<dbReference type="EMBL" id="JAOWKW010000006">
    <property type="protein sequence ID" value="MCV2878905.1"/>
    <property type="molecule type" value="Genomic_DNA"/>
</dbReference>
<dbReference type="InterPro" id="IPR007452">
    <property type="entry name" value="TamB_C"/>
</dbReference>
<feature type="signal peptide" evidence="5">
    <location>
        <begin position="1"/>
        <end position="19"/>
    </location>
</feature>
<dbReference type="PANTHER" id="PTHR36985">
    <property type="entry name" value="TRANSLOCATION AND ASSEMBLY MODULE SUBUNIT TAMB"/>
    <property type="match status" value="1"/>
</dbReference>
<evidence type="ECO:0000256" key="3">
    <source>
        <dbReference type="ARBA" id="ARBA00022989"/>
    </source>
</evidence>
<keyword evidence="4" id="KW-0472">Membrane</keyword>